<evidence type="ECO:0000313" key="1">
    <source>
        <dbReference type="EMBL" id="GFD37933.1"/>
    </source>
</evidence>
<dbReference type="AlphaFoldDB" id="A0A699VU79"/>
<protein>
    <submittedName>
        <fullName evidence="1">Uncharacterized protein</fullName>
    </submittedName>
</protein>
<reference evidence="1" key="1">
    <citation type="journal article" date="2019" name="Sci. Rep.">
        <title>Draft genome of Tanacetum cinerariifolium, the natural source of mosquito coil.</title>
        <authorList>
            <person name="Yamashiro T."/>
            <person name="Shiraishi A."/>
            <person name="Satake H."/>
            <person name="Nakayama K."/>
        </authorList>
    </citation>
    <scope>NUCLEOTIDE SEQUENCE</scope>
</reference>
<gene>
    <name evidence="1" type="ORF">Tci_909902</name>
</gene>
<organism evidence="1">
    <name type="scientific">Tanacetum cinerariifolium</name>
    <name type="common">Dalmatian daisy</name>
    <name type="synonym">Chrysanthemum cinerariifolium</name>
    <dbReference type="NCBI Taxonomy" id="118510"/>
    <lineage>
        <taxon>Eukaryota</taxon>
        <taxon>Viridiplantae</taxon>
        <taxon>Streptophyta</taxon>
        <taxon>Embryophyta</taxon>
        <taxon>Tracheophyta</taxon>
        <taxon>Spermatophyta</taxon>
        <taxon>Magnoliopsida</taxon>
        <taxon>eudicotyledons</taxon>
        <taxon>Gunneridae</taxon>
        <taxon>Pentapetalae</taxon>
        <taxon>asterids</taxon>
        <taxon>campanulids</taxon>
        <taxon>Asterales</taxon>
        <taxon>Asteraceae</taxon>
        <taxon>Asteroideae</taxon>
        <taxon>Anthemideae</taxon>
        <taxon>Anthemidinae</taxon>
        <taxon>Tanacetum</taxon>
    </lineage>
</organism>
<sequence>MAMLYELQLQRGVRFQVDGELVQARFPILFRNGFLFDEEVASFLP</sequence>
<dbReference type="EMBL" id="BKCJ011493001">
    <property type="protein sequence ID" value="GFD37933.1"/>
    <property type="molecule type" value="Genomic_DNA"/>
</dbReference>
<comment type="caution">
    <text evidence="1">The sequence shown here is derived from an EMBL/GenBank/DDBJ whole genome shotgun (WGS) entry which is preliminary data.</text>
</comment>
<accession>A0A699VU79</accession>
<proteinExistence type="predicted"/>
<name>A0A699VU79_TANCI</name>
<feature type="non-terminal residue" evidence="1">
    <location>
        <position position="45"/>
    </location>
</feature>